<organism evidence="1">
    <name type="scientific">Pundamilia nyererei</name>
    <dbReference type="NCBI Taxonomy" id="303518"/>
    <lineage>
        <taxon>Eukaryota</taxon>
        <taxon>Metazoa</taxon>
        <taxon>Chordata</taxon>
        <taxon>Craniata</taxon>
        <taxon>Vertebrata</taxon>
        <taxon>Euteleostomi</taxon>
        <taxon>Actinopterygii</taxon>
        <taxon>Neopterygii</taxon>
        <taxon>Teleostei</taxon>
        <taxon>Neoteleostei</taxon>
        <taxon>Acanthomorphata</taxon>
        <taxon>Ovalentaria</taxon>
        <taxon>Cichlomorphae</taxon>
        <taxon>Cichliformes</taxon>
        <taxon>Cichlidae</taxon>
        <taxon>African cichlids</taxon>
        <taxon>Pseudocrenilabrinae</taxon>
        <taxon>Haplochromini</taxon>
        <taxon>Pundamilia</taxon>
    </lineage>
</organism>
<reference evidence="1" key="1">
    <citation type="submission" date="2023-09" db="UniProtKB">
        <authorList>
            <consortium name="Ensembl"/>
        </authorList>
    </citation>
    <scope>IDENTIFICATION</scope>
</reference>
<proteinExistence type="predicted"/>
<name>A0A3B4HBX4_9CICH</name>
<accession>A0A3B4HBX4</accession>
<protein>
    <submittedName>
        <fullName evidence="1">Uncharacterized protein</fullName>
    </submittedName>
</protein>
<dbReference type="AlphaFoldDB" id="A0A3B4HBX4"/>
<evidence type="ECO:0000313" key="1">
    <source>
        <dbReference type="Ensembl" id="ENSPNYP00000031176.1"/>
    </source>
</evidence>
<sequence>MILFLKGNCPLKLITGCATFGSKNCNQMFLITNNMSLSHHFGGTGGFLNKTQIYSQMSITLPPKHKQVTICAVFYTTCQNIILNEGPFSPNVEKHRAIRMLPKSGEIFLKTI</sequence>
<dbReference type="Ensembl" id="ENSPNYT00000031927.1">
    <property type="protein sequence ID" value="ENSPNYP00000031176.1"/>
    <property type="gene ID" value="ENSPNYG00000023510.1"/>
</dbReference>